<dbReference type="EMBL" id="JALJOU010000041">
    <property type="protein sequence ID" value="KAK9832522.1"/>
    <property type="molecule type" value="Genomic_DNA"/>
</dbReference>
<keyword evidence="2" id="KW-0812">Transmembrane</keyword>
<name>A0AAW1RFB6_9CHLO</name>
<feature type="chain" id="PRO_5043407794" evidence="3">
    <location>
        <begin position="42"/>
        <end position="545"/>
    </location>
</feature>
<accession>A0AAW1RFB6</accession>
<dbReference type="Gene3D" id="2.100.10.30">
    <property type="entry name" value="Jacalin-like lectin domain"/>
    <property type="match status" value="1"/>
</dbReference>
<dbReference type="PROSITE" id="PS51257">
    <property type="entry name" value="PROKAR_LIPOPROTEIN"/>
    <property type="match status" value="1"/>
</dbReference>
<proteinExistence type="predicted"/>
<feature type="signal peptide" evidence="3">
    <location>
        <begin position="1"/>
        <end position="41"/>
    </location>
</feature>
<evidence type="ECO:0000313" key="4">
    <source>
        <dbReference type="EMBL" id="KAK9832522.1"/>
    </source>
</evidence>
<evidence type="ECO:0000256" key="1">
    <source>
        <dbReference type="SAM" id="MobiDB-lite"/>
    </source>
</evidence>
<dbReference type="AlphaFoldDB" id="A0AAW1RFB6"/>
<protein>
    <submittedName>
        <fullName evidence="4">Uncharacterized protein</fullName>
    </submittedName>
</protein>
<keyword evidence="5" id="KW-1185">Reference proteome</keyword>
<evidence type="ECO:0000256" key="3">
    <source>
        <dbReference type="SAM" id="SignalP"/>
    </source>
</evidence>
<keyword evidence="2" id="KW-0472">Membrane</keyword>
<reference evidence="4 5" key="1">
    <citation type="journal article" date="2024" name="Nat. Commun.">
        <title>Phylogenomics reveals the evolutionary origins of lichenization in chlorophyte algae.</title>
        <authorList>
            <person name="Puginier C."/>
            <person name="Libourel C."/>
            <person name="Otte J."/>
            <person name="Skaloud P."/>
            <person name="Haon M."/>
            <person name="Grisel S."/>
            <person name="Petersen M."/>
            <person name="Berrin J.G."/>
            <person name="Delaux P.M."/>
            <person name="Dal Grande F."/>
            <person name="Keller J."/>
        </authorList>
    </citation>
    <scope>NUCLEOTIDE SEQUENCE [LARGE SCALE GENOMIC DNA]</scope>
    <source>
        <strain evidence="4 5">SAG 245.80</strain>
    </source>
</reference>
<evidence type="ECO:0000256" key="2">
    <source>
        <dbReference type="SAM" id="Phobius"/>
    </source>
</evidence>
<keyword evidence="2" id="KW-1133">Transmembrane helix</keyword>
<feature type="transmembrane region" description="Helical" evidence="2">
    <location>
        <begin position="341"/>
        <end position="362"/>
    </location>
</feature>
<evidence type="ECO:0000313" key="5">
    <source>
        <dbReference type="Proteomes" id="UP001445335"/>
    </source>
</evidence>
<dbReference type="InterPro" id="IPR036404">
    <property type="entry name" value="Jacalin-like_lectin_dom_sf"/>
</dbReference>
<comment type="caution">
    <text evidence="4">The sequence shown here is derived from an EMBL/GenBank/DDBJ whole genome shotgun (WGS) entry which is preliminary data.</text>
</comment>
<keyword evidence="3" id="KW-0732">Signal</keyword>
<organism evidence="4 5">
    <name type="scientific">Elliptochloris bilobata</name>
    <dbReference type="NCBI Taxonomy" id="381761"/>
    <lineage>
        <taxon>Eukaryota</taxon>
        <taxon>Viridiplantae</taxon>
        <taxon>Chlorophyta</taxon>
        <taxon>core chlorophytes</taxon>
        <taxon>Trebouxiophyceae</taxon>
        <taxon>Trebouxiophyceae incertae sedis</taxon>
        <taxon>Elliptochloris clade</taxon>
        <taxon>Elliptochloris</taxon>
    </lineage>
</organism>
<feature type="transmembrane region" description="Helical" evidence="2">
    <location>
        <begin position="426"/>
        <end position="451"/>
    </location>
</feature>
<dbReference type="Proteomes" id="UP001445335">
    <property type="component" value="Unassembled WGS sequence"/>
</dbReference>
<sequence>MQTDHLRLRKGPSLQRRRSMGRVACALGWALAAACLCAACGQQLQPGTYPAVDPALFAPVQVVGAPTGLDNSLLGCARNGATLKELKVWAFSDFIRGLEATLTDGRQAASGCVNTTTGRPCSAQDQGTGDTVESFEFQPGERLTALWLWSGPSGAGVPNYRAGAIRLSTSLGRTKDFGNNKDRANPVIVDTASGIPCGVVAKDGNDVDAIGIVFLQTPAAAVLDGVAYPGLPTSQVTGPVGASVALDEADLRNVTLDNTAGAAPAVCAYASDLPQNQSAAWAPGAGLDAYFGSNATLPDALVPQLSTGGAGHDDALLGWAVQHNGTRPRASSGIGMQHWNYSLPVAAGASVGVLVTAVSAWIEVPYTANLTLVLPSGANLTVPVKGTYRGSSYSPVWVHTEDLVLPPVTLQSSDFQEPESGKRRRLVAILGGVLGSLVALQLFLALLALYMGGKCGGGGLCGKGAADEEAGAGGGEDGVEFVRAPSRRGSRVLKAHTPRAQQGSPGAPGDAAPNVSPLRALRLGSLRHALSGWRQDEDLEAAGRG</sequence>
<gene>
    <name evidence="4" type="ORF">WJX81_005056</name>
</gene>
<feature type="region of interest" description="Disordered" evidence="1">
    <location>
        <begin position="490"/>
        <end position="515"/>
    </location>
</feature>
<dbReference type="SUPFAM" id="SSF51101">
    <property type="entry name" value="Mannose-binding lectins"/>
    <property type="match status" value="1"/>
</dbReference>